<dbReference type="AlphaFoldDB" id="F0BC01"/>
<accession>F0BC01</accession>
<dbReference type="RefSeq" id="WP_005991138.1">
    <property type="nucleotide sequence ID" value="NZ_AEQV01000046.1"/>
</dbReference>
<reference evidence="2 3" key="1">
    <citation type="journal article" date="2011" name="BMC Genomics">
        <title>Comparative genomics reveals diversity among xanthomonads infecting tomato and pepper.</title>
        <authorList>
            <person name="Potnis N."/>
            <person name="Krasileva K."/>
            <person name="Chow V."/>
            <person name="Almeida N.F."/>
            <person name="Patil P.B."/>
            <person name="Ryan R.P."/>
            <person name="Sharlach M."/>
            <person name="Behlau F."/>
            <person name="Dow J.M."/>
            <person name="Momol M.T."/>
            <person name="White F.F."/>
            <person name="Preston J.F."/>
            <person name="Vinatzer B.A."/>
            <person name="Koebnik R."/>
            <person name="Setubal J.C."/>
            <person name="Norman D.J."/>
            <person name="Staskawicz B.J."/>
            <person name="Jones J.B."/>
        </authorList>
    </citation>
    <scope>NUCLEOTIDE SEQUENCE [LARGE SCALE GENOMIC DNA]</scope>
    <source>
        <strain evidence="2 3">ATCC 35937</strain>
    </source>
</reference>
<comment type="caution">
    <text evidence="2">The sequence shown here is derived from an EMBL/GenBank/DDBJ whole genome shotgun (WGS) entry which is preliminary data.</text>
</comment>
<proteinExistence type="predicted"/>
<sequence>MYWLEVFNHDGLFRRIENLGDEQLQPLTCLFLSTELAWQYGHMGDEHILGGCLLRSKEAHNEHILALELQDSGSSATLLN</sequence>
<evidence type="ECO:0000313" key="3">
    <source>
        <dbReference type="Proteomes" id="UP000003299"/>
    </source>
</evidence>
<evidence type="ECO:0000313" key="1">
    <source>
        <dbReference type="EMBL" id="EGD07182.1"/>
    </source>
</evidence>
<dbReference type="Proteomes" id="UP000003299">
    <property type="component" value="Unassembled WGS sequence"/>
</dbReference>
<name>F0BC01_9XANT</name>
<organism evidence="2 3">
    <name type="scientific">Xanthomonas vesicatoria ATCC 35937</name>
    <dbReference type="NCBI Taxonomy" id="925775"/>
    <lineage>
        <taxon>Bacteria</taxon>
        <taxon>Pseudomonadati</taxon>
        <taxon>Pseudomonadota</taxon>
        <taxon>Gammaproteobacteria</taxon>
        <taxon>Lysobacterales</taxon>
        <taxon>Lysobacteraceae</taxon>
        <taxon>Xanthomonas</taxon>
    </lineage>
</organism>
<dbReference type="EMBL" id="AEQV01000046">
    <property type="protein sequence ID" value="EGD09984.1"/>
    <property type="molecule type" value="Genomic_DNA"/>
</dbReference>
<dbReference type="EMBL" id="AEQV01000239">
    <property type="protein sequence ID" value="EGD07182.1"/>
    <property type="molecule type" value="Genomic_DNA"/>
</dbReference>
<gene>
    <name evidence="2" type="ORF">XVE_1625</name>
    <name evidence="1" type="ORF">XVE_4626</name>
</gene>
<protein>
    <submittedName>
        <fullName evidence="2">Uncharacterized protein</fullName>
    </submittedName>
</protein>
<evidence type="ECO:0000313" key="2">
    <source>
        <dbReference type="EMBL" id="EGD09984.1"/>
    </source>
</evidence>